<keyword evidence="1" id="KW-0433">Leucine-rich repeat</keyword>
<dbReference type="Gene3D" id="3.80.10.10">
    <property type="entry name" value="Ribonuclease Inhibitor"/>
    <property type="match status" value="1"/>
</dbReference>
<dbReference type="PANTHER" id="PTHR24366">
    <property type="entry name" value="IG(IMMUNOGLOBULIN) AND LRR(LEUCINE RICH REPEAT) DOMAINS"/>
    <property type="match status" value="1"/>
</dbReference>
<feature type="signal peptide" evidence="4">
    <location>
        <begin position="1"/>
        <end position="26"/>
    </location>
</feature>
<organism evidence="5">
    <name type="scientific">Culex pipiens</name>
    <name type="common">House mosquito</name>
    <dbReference type="NCBI Taxonomy" id="7175"/>
    <lineage>
        <taxon>Eukaryota</taxon>
        <taxon>Metazoa</taxon>
        <taxon>Ecdysozoa</taxon>
        <taxon>Arthropoda</taxon>
        <taxon>Hexapoda</taxon>
        <taxon>Insecta</taxon>
        <taxon>Pterygota</taxon>
        <taxon>Neoptera</taxon>
        <taxon>Endopterygota</taxon>
        <taxon>Diptera</taxon>
        <taxon>Nematocera</taxon>
        <taxon>Culicoidea</taxon>
        <taxon>Culicidae</taxon>
        <taxon>Culicinae</taxon>
        <taxon>Culicini</taxon>
        <taxon>Culex</taxon>
        <taxon>Culex</taxon>
    </lineage>
</organism>
<keyword evidence="2" id="KW-0677">Repeat</keyword>
<feature type="coiled-coil region" evidence="3">
    <location>
        <begin position="488"/>
        <end position="515"/>
    </location>
</feature>
<feature type="coiled-coil region" evidence="3">
    <location>
        <begin position="315"/>
        <end position="411"/>
    </location>
</feature>
<name>A0A8D8MAQ2_CULPI</name>
<evidence type="ECO:0000256" key="1">
    <source>
        <dbReference type="ARBA" id="ARBA00022614"/>
    </source>
</evidence>
<sequence length="529" mass="60020">MEFAGVYKMIVLTVVVFASALAGISATEYSCLSRKPCVLNDVNLVSEAELTGVVFPDVTDPLTIASGKIPNLTRQLAEKLSSIVDLTINSLSMETIYVWPEMKHVEAVNNVLHTILVEDDKTKRYELLSLNLTNNKLTNVATLARFDKLRALNLDGNALELLSMETFAQMNELRTLSVARNQLLTVETERGFNLMKLRSLSFAGNQLLELDVQLWELASLEEFDVTNNRLYMLTGNFGQFKGLEQLKISGNYWKCEILVQMNRIHGLKFDSEGTDRCKEKGMTEVKQICCTLDASNFLTSPGEGDGLFGEKWEELRVLQANVTQLNELVLQVKEQSENETATKESELERRIQQLEEQLEKLAEKCDPKEESVAVEETNELKTVMTDHKNAIRSLEEKLSAMSEELEGFSERLNDFRGVVDEKFEKVEGVPEKLENLENLLKESDSLGLMMKNLTVLENSLRSLEGQQLKYHLSSVDLKSQINKERYRIDKVTDQYAKLASDSEFLREQLNKAQENIGLAYKIIEEISEE</sequence>
<dbReference type="PROSITE" id="PS51450">
    <property type="entry name" value="LRR"/>
    <property type="match status" value="1"/>
</dbReference>
<keyword evidence="4" id="KW-0732">Signal</keyword>
<evidence type="ECO:0000256" key="3">
    <source>
        <dbReference type="SAM" id="Coils"/>
    </source>
</evidence>
<dbReference type="EMBL" id="HBUE01297161">
    <property type="protein sequence ID" value="CAG6577013.1"/>
    <property type="molecule type" value="Transcribed_RNA"/>
</dbReference>
<feature type="chain" id="PRO_5036261471" evidence="4">
    <location>
        <begin position="27"/>
        <end position="529"/>
    </location>
</feature>
<dbReference type="InterPro" id="IPR032675">
    <property type="entry name" value="LRR_dom_sf"/>
</dbReference>
<proteinExistence type="predicted"/>
<dbReference type="AlphaFoldDB" id="A0A8D8MAQ2"/>
<evidence type="ECO:0000256" key="2">
    <source>
        <dbReference type="ARBA" id="ARBA00022737"/>
    </source>
</evidence>
<protein>
    <submittedName>
        <fullName evidence="5">Leucine-rich repeat-containing protein 28</fullName>
    </submittedName>
</protein>
<accession>A0A8D8MAQ2</accession>
<dbReference type="Pfam" id="PF13855">
    <property type="entry name" value="LRR_8"/>
    <property type="match status" value="1"/>
</dbReference>
<dbReference type="PANTHER" id="PTHR24366:SF96">
    <property type="entry name" value="LEUCINE RICH REPEAT CONTAINING 53"/>
    <property type="match status" value="1"/>
</dbReference>
<dbReference type="EMBL" id="HBUE01191243">
    <property type="protein sequence ID" value="CAG6525306.1"/>
    <property type="molecule type" value="Transcribed_RNA"/>
</dbReference>
<reference evidence="5" key="1">
    <citation type="submission" date="2021-05" db="EMBL/GenBank/DDBJ databases">
        <authorList>
            <person name="Alioto T."/>
            <person name="Alioto T."/>
            <person name="Gomez Garrido J."/>
        </authorList>
    </citation>
    <scope>NUCLEOTIDE SEQUENCE</scope>
</reference>
<evidence type="ECO:0000313" key="5">
    <source>
        <dbReference type="EMBL" id="CAG6525306.1"/>
    </source>
</evidence>
<keyword evidence="3" id="KW-0175">Coiled coil</keyword>
<dbReference type="SUPFAM" id="SSF52058">
    <property type="entry name" value="L domain-like"/>
    <property type="match status" value="1"/>
</dbReference>
<evidence type="ECO:0000256" key="4">
    <source>
        <dbReference type="SAM" id="SignalP"/>
    </source>
</evidence>
<dbReference type="InterPro" id="IPR001611">
    <property type="entry name" value="Leu-rich_rpt"/>
</dbReference>